<evidence type="ECO:0000313" key="5">
    <source>
        <dbReference type="Proteomes" id="UP000198859"/>
    </source>
</evidence>
<evidence type="ECO:0000259" key="3">
    <source>
        <dbReference type="Pfam" id="PF02709"/>
    </source>
</evidence>
<dbReference type="InterPro" id="IPR050834">
    <property type="entry name" value="Glycosyltransf_2"/>
</dbReference>
<dbReference type="GO" id="GO:0016740">
    <property type="term" value="F:transferase activity"/>
    <property type="evidence" value="ECO:0007669"/>
    <property type="project" value="UniProtKB-KW"/>
</dbReference>
<dbReference type="InterPro" id="IPR027791">
    <property type="entry name" value="Galactosyl_T_C"/>
</dbReference>
<dbReference type="InterPro" id="IPR029044">
    <property type="entry name" value="Nucleotide-diphossugar_trans"/>
</dbReference>
<keyword evidence="5" id="KW-1185">Reference proteome</keyword>
<sequence>MRPPWGLHLPGNGWDVLADREPPVRTTSVVVTHFEQPDELARTLHALTRQTLPPDEVVVADDGSREPPRVPRGTRLVRQDDQGFRAAAARDLGAAAATGDVLVFLDADTTPEPGLVEALTCLPRLQPDVLVVGRRRHADLTGVPVDADVEEAGPAHELPEPGWLRDAYAASRDLLDADDLSSRFVISAVLACSRWWYDEVGGFDRSFTAYGGEDWELAHRSWLAGGLVAHAPDAVAWHDGPDAGAVPRGSAAVESAELAARVGVPGLAPHGLLGLRGRPLPVDRLLAPSPDLDPRELLLVVDAALHADPQLHVAVDDDQAALLAGEPRLLRLAGRTALEAALASPARRLVELHRPRLLAPQEWRDLLLGATGDPARLRLGDLATATSLRLVRRARRHGADPDEVTVATERLGGTPLPDGLTLGAWWGGWAAGAPRTPLS</sequence>
<feature type="domain" description="Glycosyltransferase 2-like" evidence="2">
    <location>
        <begin position="28"/>
        <end position="125"/>
    </location>
</feature>
<dbReference type="AlphaFoldDB" id="A0A1H1V8F5"/>
<dbReference type="STRING" id="642780.SAMN04488570_2749"/>
<evidence type="ECO:0000313" key="4">
    <source>
        <dbReference type="EMBL" id="SDS80920.1"/>
    </source>
</evidence>
<dbReference type="PANTHER" id="PTHR43685">
    <property type="entry name" value="GLYCOSYLTRANSFERASE"/>
    <property type="match status" value="1"/>
</dbReference>
<feature type="domain" description="Galactosyltransferase C-terminal" evidence="3">
    <location>
        <begin position="185"/>
        <end position="229"/>
    </location>
</feature>
<dbReference type="EMBL" id="LT629757">
    <property type="protein sequence ID" value="SDS80920.1"/>
    <property type="molecule type" value="Genomic_DNA"/>
</dbReference>
<dbReference type="Gene3D" id="3.90.550.10">
    <property type="entry name" value="Spore Coat Polysaccharide Biosynthesis Protein SpsA, Chain A"/>
    <property type="match status" value="1"/>
</dbReference>
<keyword evidence="1 4" id="KW-0808">Transferase</keyword>
<reference evidence="5" key="1">
    <citation type="submission" date="2016-10" db="EMBL/GenBank/DDBJ databases">
        <authorList>
            <person name="Varghese N."/>
            <person name="Submissions S."/>
        </authorList>
    </citation>
    <scope>NUCLEOTIDE SEQUENCE [LARGE SCALE GENOMIC DNA]</scope>
    <source>
        <strain evidence="5">DSM 22127</strain>
    </source>
</reference>
<name>A0A1H1V8F5_9ACTN</name>
<gene>
    <name evidence="4" type="ORF">SAMN04488570_2749</name>
</gene>
<dbReference type="SUPFAM" id="SSF53448">
    <property type="entry name" value="Nucleotide-diphospho-sugar transferases"/>
    <property type="match status" value="1"/>
</dbReference>
<evidence type="ECO:0000256" key="1">
    <source>
        <dbReference type="ARBA" id="ARBA00022679"/>
    </source>
</evidence>
<dbReference type="Pfam" id="PF00535">
    <property type="entry name" value="Glycos_transf_2"/>
    <property type="match status" value="1"/>
</dbReference>
<dbReference type="Proteomes" id="UP000198859">
    <property type="component" value="Chromosome I"/>
</dbReference>
<proteinExistence type="predicted"/>
<dbReference type="PANTHER" id="PTHR43685:SF3">
    <property type="entry name" value="SLR2126 PROTEIN"/>
    <property type="match status" value="1"/>
</dbReference>
<dbReference type="RefSeq" id="WP_091730669.1">
    <property type="nucleotide sequence ID" value="NZ_LT629757.1"/>
</dbReference>
<evidence type="ECO:0000259" key="2">
    <source>
        <dbReference type="Pfam" id="PF00535"/>
    </source>
</evidence>
<organism evidence="4 5">
    <name type="scientific">Nocardioides scoriae</name>
    <dbReference type="NCBI Taxonomy" id="642780"/>
    <lineage>
        <taxon>Bacteria</taxon>
        <taxon>Bacillati</taxon>
        <taxon>Actinomycetota</taxon>
        <taxon>Actinomycetes</taxon>
        <taxon>Propionibacteriales</taxon>
        <taxon>Nocardioidaceae</taxon>
        <taxon>Nocardioides</taxon>
    </lineage>
</organism>
<dbReference type="Pfam" id="PF02709">
    <property type="entry name" value="Glyco_transf_7C"/>
    <property type="match status" value="1"/>
</dbReference>
<accession>A0A1H1V8F5</accession>
<protein>
    <submittedName>
        <fullName evidence="4">Glycosyltransferase, GT2 family</fullName>
    </submittedName>
</protein>
<dbReference type="InterPro" id="IPR001173">
    <property type="entry name" value="Glyco_trans_2-like"/>
</dbReference>